<feature type="domain" description="DUF659" evidence="2">
    <location>
        <begin position="2"/>
        <end position="71"/>
    </location>
</feature>
<protein>
    <recommendedName>
        <fullName evidence="2">DUF659 domain-containing protein</fullName>
    </recommendedName>
</protein>
<dbReference type="InterPro" id="IPR012337">
    <property type="entry name" value="RNaseH-like_sf"/>
</dbReference>
<sequence>HSLCNFLVNIPRGIVFLTSIETFNILKIADKFYRMLDEIVKKVEVENVVQVVTDNATNYKTAGDLLMKKLKVHNVTIAKVRRITTYIYSRTLLIYMLTHFTKRRDLIKLAVTHFAIAYLTLRCLSEHKPILKIMDERWECQLHRPFHSIAYYLNPHYHYNPNFLVNADIKIGLYNCMERMISNSNERCKIDMQLEYFKDVKGLFGIEATKLATDKKAPARWWDSHGDECPENCLHQKKMSDLVFAMLNLKLKDRKIKRIDEPYSFEDLSIDDEYTTEEACPIDSFNKDWLAILDNANGGHKSEGDEEVPIREYLESHESGYDIDIHDNDEIEQPFNTSRDMELNNNHDDNACGSTNDNVHGNEFEGNGGDEDDCNDDEDGISYGLDADLNQNVDDFF</sequence>
<accession>A0ABQ9KBI1</accession>
<proteinExistence type="predicted"/>
<evidence type="ECO:0000256" key="1">
    <source>
        <dbReference type="SAM" id="MobiDB-lite"/>
    </source>
</evidence>
<evidence type="ECO:0000259" key="2">
    <source>
        <dbReference type="Pfam" id="PF04937"/>
    </source>
</evidence>
<name>A0ABQ9KBI1_HEVBR</name>
<organism evidence="3 4">
    <name type="scientific">Hevea brasiliensis</name>
    <name type="common">Para rubber tree</name>
    <name type="synonym">Siphonia brasiliensis</name>
    <dbReference type="NCBI Taxonomy" id="3981"/>
    <lineage>
        <taxon>Eukaryota</taxon>
        <taxon>Viridiplantae</taxon>
        <taxon>Streptophyta</taxon>
        <taxon>Embryophyta</taxon>
        <taxon>Tracheophyta</taxon>
        <taxon>Spermatophyta</taxon>
        <taxon>Magnoliopsida</taxon>
        <taxon>eudicotyledons</taxon>
        <taxon>Gunneridae</taxon>
        <taxon>Pentapetalae</taxon>
        <taxon>rosids</taxon>
        <taxon>fabids</taxon>
        <taxon>Malpighiales</taxon>
        <taxon>Euphorbiaceae</taxon>
        <taxon>Crotonoideae</taxon>
        <taxon>Micrandreae</taxon>
        <taxon>Hevea</taxon>
    </lineage>
</organism>
<dbReference type="Pfam" id="PF04937">
    <property type="entry name" value="DUF659"/>
    <property type="match status" value="1"/>
</dbReference>
<keyword evidence="4" id="KW-1185">Reference proteome</keyword>
<feature type="non-terminal residue" evidence="3">
    <location>
        <position position="1"/>
    </location>
</feature>
<dbReference type="PANTHER" id="PTHR32166:SF122">
    <property type="entry name" value="OS09G0499600 PROTEIN"/>
    <property type="match status" value="1"/>
</dbReference>
<dbReference type="InterPro" id="IPR007021">
    <property type="entry name" value="DUF659"/>
</dbReference>
<comment type="caution">
    <text evidence="3">The sequence shown here is derived from an EMBL/GenBank/DDBJ whole genome shotgun (WGS) entry which is preliminary data.</text>
</comment>
<dbReference type="SUPFAM" id="SSF53098">
    <property type="entry name" value="Ribonuclease H-like"/>
    <property type="match status" value="1"/>
</dbReference>
<feature type="compositionally biased region" description="Acidic residues" evidence="1">
    <location>
        <begin position="368"/>
        <end position="380"/>
    </location>
</feature>
<evidence type="ECO:0000313" key="4">
    <source>
        <dbReference type="Proteomes" id="UP001174677"/>
    </source>
</evidence>
<evidence type="ECO:0000313" key="3">
    <source>
        <dbReference type="EMBL" id="KAJ9129082.1"/>
    </source>
</evidence>
<gene>
    <name evidence="3" type="ORF">P3X46_034149</name>
</gene>
<dbReference type="PANTHER" id="PTHR32166">
    <property type="entry name" value="OSJNBA0013A04.12 PROTEIN"/>
    <property type="match status" value="1"/>
</dbReference>
<reference evidence="3 4" key="1">
    <citation type="journal article" date="2023" name="Plant Biotechnol. J.">
        <title>Chromosome-level wild Hevea brasiliensis genome provides new tools for genomic-assisted breeding and valuable loci to elevate rubber yield.</title>
        <authorList>
            <person name="Cheng H."/>
            <person name="Song X."/>
            <person name="Hu Y."/>
            <person name="Wu T."/>
            <person name="Yang Q."/>
            <person name="An Z."/>
            <person name="Feng S."/>
            <person name="Deng Z."/>
            <person name="Wu W."/>
            <person name="Zeng X."/>
            <person name="Tu M."/>
            <person name="Wang X."/>
            <person name="Huang H."/>
        </authorList>
    </citation>
    <scope>NUCLEOTIDE SEQUENCE [LARGE SCALE GENOMIC DNA]</scope>
    <source>
        <strain evidence="3">MT/VB/25A 57/8</strain>
    </source>
</reference>
<feature type="region of interest" description="Disordered" evidence="1">
    <location>
        <begin position="345"/>
        <end position="386"/>
    </location>
</feature>
<dbReference type="Proteomes" id="UP001174677">
    <property type="component" value="Unassembled WGS sequence"/>
</dbReference>
<dbReference type="EMBL" id="JARPOI010000273">
    <property type="protein sequence ID" value="KAJ9129082.1"/>
    <property type="molecule type" value="Genomic_DNA"/>
</dbReference>